<evidence type="ECO:0000256" key="1">
    <source>
        <dbReference type="ARBA" id="ARBA00005189"/>
    </source>
</evidence>
<dbReference type="GO" id="GO:0003841">
    <property type="term" value="F:1-acylglycerol-3-phosphate O-acyltransferase activity"/>
    <property type="evidence" value="ECO:0007669"/>
    <property type="project" value="TreeGrafter"/>
</dbReference>
<feature type="domain" description="Phospholipid/glycerol acyltransferase" evidence="4">
    <location>
        <begin position="29"/>
        <end position="138"/>
    </location>
</feature>
<reference evidence="5 6" key="1">
    <citation type="submission" date="2020-01" db="EMBL/GenBank/DDBJ databases">
        <authorList>
            <person name="Kim M.K."/>
        </authorList>
    </citation>
    <scope>NUCLEOTIDE SEQUENCE [LARGE SCALE GENOMIC DNA]</scope>
    <source>
        <strain evidence="5 6">172606-1</strain>
    </source>
</reference>
<proteinExistence type="predicted"/>
<accession>A0A6C0GGU2</accession>
<dbReference type="CDD" id="cd07988">
    <property type="entry name" value="LPLAT_ABO13168-like"/>
    <property type="match status" value="1"/>
</dbReference>
<dbReference type="InterPro" id="IPR002123">
    <property type="entry name" value="Plipid/glycerol_acylTrfase"/>
</dbReference>
<keyword evidence="3 5" id="KW-0012">Acyltransferase</keyword>
<gene>
    <name evidence="5" type="ORF">GXP67_10760</name>
</gene>
<dbReference type="PANTHER" id="PTHR10434:SF9">
    <property type="entry name" value="PHOSPHOLIPID_GLYCEROL ACYLTRANSFERASE DOMAIN-CONTAINING PROTEIN"/>
    <property type="match status" value="1"/>
</dbReference>
<dbReference type="SUPFAM" id="SSF69593">
    <property type="entry name" value="Glycerol-3-phosphate (1)-acyltransferase"/>
    <property type="match status" value="1"/>
</dbReference>
<evidence type="ECO:0000313" key="5">
    <source>
        <dbReference type="EMBL" id="QHT67095.1"/>
    </source>
</evidence>
<dbReference type="Proteomes" id="UP000480178">
    <property type="component" value="Chromosome"/>
</dbReference>
<evidence type="ECO:0000256" key="2">
    <source>
        <dbReference type="ARBA" id="ARBA00022679"/>
    </source>
</evidence>
<evidence type="ECO:0000256" key="3">
    <source>
        <dbReference type="ARBA" id="ARBA00023315"/>
    </source>
</evidence>
<dbReference type="Pfam" id="PF01553">
    <property type="entry name" value="Acyltransferase"/>
    <property type="match status" value="1"/>
</dbReference>
<dbReference type="GO" id="GO:0006654">
    <property type="term" value="P:phosphatidic acid biosynthetic process"/>
    <property type="evidence" value="ECO:0007669"/>
    <property type="project" value="TreeGrafter"/>
</dbReference>
<protein>
    <submittedName>
        <fullName evidence="5">Glycerol acyltransferase</fullName>
    </submittedName>
</protein>
<name>A0A6C0GGU2_9BACT</name>
<keyword evidence="2 5" id="KW-0808">Transferase</keyword>
<dbReference type="RefSeq" id="WP_162443138.1">
    <property type="nucleotide sequence ID" value="NZ_CP048222.1"/>
</dbReference>
<keyword evidence="6" id="KW-1185">Reference proteome</keyword>
<evidence type="ECO:0000259" key="4">
    <source>
        <dbReference type="SMART" id="SM00563"/>
    </source>
</evidence>
<dbReference type="SMART" id="SM00563">
    <property type="entry name" value="PlsC"/>
    <property type="match status" value="1"/>
</dbReference>
<evidence type="ECO:0000313" key="6">
    <source>
        <dbReference type="Proteomes" id="UP000480178"/>
    </source>
</evidence>
<comment type="pathway">
    <text evidence="1">Lipid metabolism.</text>
</comment>
<organism evidence="5 6">
    <name type="scientific">Rhodocytophaga rosea</name>
    <dbReference type="NCBI Taxonomy" id="2704465"/>
    <lineage>
        <taxon>Bacteria</taxon>
        <taxon>Pseudomonadati</taxon>
        <taxon>Bacteroidota</taxon>
        <taxon>Cytophagia</taxon>
        <taxon>Cytophagales</taxon>
        <taxon>Rhodocytophagaceae</taxon>
        <taxon>Rhodocytophaga</taxon>
    </lineage>
</organism>
<dbReference type="AlphaFoldDB" id="A0A6C0GGU2"/>
<sequence>MLLLIAKFYYWLIGWRAVKTIPPHVKKYVMIGAPHTSNWDFPIAMAALILLRVKVNYLAKKELFKFPLGIIMRFFGGMAVDRSKHTGMVDQMISLFQEHNQLVLLIPPEGTRGYVKDWKSGFYHVALGANVPIALSYLDYGKKEAGIAKFYYPSGNYQKDIEEIKSFYRGITAKHPEKSSVR</sequence>
<dbReference type="PANTHER" id="PTHR10434">
    <property type="entry name" value="1-ACYL-SN-GLYCEROL-3-PHOSPHATE ACYLTRANSFERASE"/>
    <property type="match status" value="1"/>
</dbReference>
<dbReference type="EMBL" id="CP048222">
    <property type="protein sequence ID" value="QHT67095.1"/>
    <property type="molecule type" value="Genomic_DNA"/>
</dbReference>
<dbReference type="KEGG" id="rhoz:GXP67_10760"/>